<reference evidence="2" key="2">
    <citation type="submission" date="2023-06" db="EMBL/GenBank/DDBJ databases">
        <authorList>
            <consortium name="Lawrence Berkeley National Laboratory"/>
            <person name="Mondo S.J."/>
            <person name="Hensen N."/>
            <person name="Bonometti L."/>
            <person name="Westerberg I."/>
            <person name="Brannstrom I.O."/>
            <person name="Guillou S."/>
            <person name="Cros-Aarteil S."/>
            <person name="Calhoun S."/>
            <person name="Haridas S."/>
            <person name="Kuo A."/>
            <person name="Pangilinan J."/>
            <person name="Riley R."/>
            <person name="Labutti K."/>
            <person name="Andreopoulos B."/>
            <person name="Lipzen A."/>
            <person name="Chen C."/>
            <person name="Yanf M."/>
            <person name="Daum C."/>
            <person name="Ng V."/>
            <person name="Clum A."/>
            <person name="Steindorff A."/>
            <person name="Ohm R."/>
            <person name="Martin F."/>
            <person name="Silar P."/>
            <person name="Natvig D."/>
            <person name="Lalanne C."/>
            <person name="Gautier V."/>
            <person name="Ament-Velasquez S.L."/>
            <person name="Kruys A."/>
            <person name="Hutchinson M.I."/>
            <person name="Powell A.J."/>
            <person name="Barry K."/>
            <person name="Miller A.N."/>
            <person name="Grigoriev I.V."/>
            <person name="Debuchy R."/>
            <person name="Gladieux P."/>
            <person name="Thoren M.H."/>
            <person name="Johannesson H."/>
        </authorList>
    </citation>
    <scope>NUCLEOTIDE SEQUENCE</scope>
    <source>
        <strain evidence="2">CBS 333.67</strain>
    </source>
</reference>
<dbReference type="EMBL" id="JAUDZG010000008">
    <property type="protein sequence ID" value="KAK3301863.1"/>
    <property type="molecule type" value="Genomic_DNA"/>
</dbReference>
<name>A0AAJ0LY32_9PEZI</name>
<reference evidence="2" key="1">
    <citation type="journal article" date="2023" name="Mol. Phylogenet. Evol.">
        <title>Genome-scale phylogeny and comparative genomics of the fungal order Sordariales.</title>
        <authorList>
            <person name="Hensen N."/>
            <person name="Bonometti L."/>
            <person name="Westerberg I."/>
            <person name="Brannstrom I.O."/>
            <person name="Guillou S."/>
            <person name="Cros-Aarteil S."/>
            <person name="Calhoun S."/>
            <person name="Haridas S."/>
            <person name="Kuo A."/>
            <person name="Mondo S."/>
            <person name="Pangilinan J."/>
            <person name="Riley R."/>
            <person name="LaButti K."/>
            <person name="Andreopoulos B."/>
            <person name="Lipzen A."/>
            <person name="Chen C."/>
            <person name="Yan M."/>
            <person name="Daum C."/>
            <person name="Ng V."/>
            <person name="Clum A."/>
            <person name="Steindorff A."/>
            <person name="Ohm R.A."/>
            <person name="Martin F."/>
            <person name="Silar P."/>
            <person name="Natvig D.O."/>
            <person name="Lalanne C."/>
            <person name="Gautier V."/>
            <person name="Ament-Velasquez S.L."/>
            <person name="Kruys A."/>
            <person name="Hutchinson M.I."/>
            <person name="Powell A.J."/>
            <person name="Barry K."/>
            <person name="Miller A.N."/>
            <person name="Grigoriev I.V."/>
            <person name="Debuchy R."/>
            <person name="Gladieux P."/>
            <person name="Hiltunen Thoren M."/>
            <person name="Johannesson H."/>
        </authorList>
    </citation>
    <scope>NUCLEOTIDE SEQUENCE</scope>
    <source>
        <strain evidence="2">CBS 333.67</strain>
    </source>
</reference>
<dbReference type="GeneID" id="87882938"/>
<protein>
    <submittedName>
        <fullName evidence="2">Uncharacterized protein</fullName>
    </submittedName>
</protein>
<dbReference type="Proteomes" id="UP001273166">
    <property type="component" value="Unassembled WGS sequence"/>
</dbReference>
<keyword evidence="1" id="KW-0732">Signal</keyword>
<keyword evidence="3" id="KW-1185">Reference proteome</keyword>
<accession>A0AAJ0LY32</accession>
<sequence length="118" mass="12928">MRFMLPSLVLVVGLGQVGVGTWVINFYEKGCPQDGDSTDPNLVKVGSTSGQADQQIWCYRVDSAHTAVLTGIEADNMKVELFADWQCLNLMESWTTDGCIAVYSEEHTVIAAARIMPN</sequence>
<feature type="chain" id="PRO_5042608297" evidence="1">
    <location>
        <begin position="21"/>
        <end position="118"/>
    </location>
</feature>
<dbReference type="AlphaFoldDB" id="A0AAJ0LY32"/>
<comment type="caution">
    <text evidence="2">The sequence shown here is derived from an EMBL/GenBank/DDBJ whole genome shotgun (WGS) entry which is preliminary data.</text>
</comment>
<evidence type="ECO:0000256" key="1">
    <source>
        <dbReference type="SAM" id="SignalP"/>
    </source>
</evidence>
<gene>
    <name evidence="2" type="ORF">B0T15DRAFT_325568</name>
</gene>
<evidence type="ECO:0000313" key="3">
    <source>
        <dbReference type="Proteomes" id="UP001273166"/>
    </source>
</evidence>
<organism evidence="2 3">
    <name type="scientific">Chaetomium strumarium</name>
    <dbReference type="NCBI Taxonomy" id="1170767"/>
    <lineage>
        <taxon>Eukaryota</taxon>
        <taxon>Fungi</taxon>
        <taxon>Dikarya</taxon>
        <taxon>Ascomycota</taxon>
        <taxon>Pezizomycotina</taxon>
        <taxon>Sordariomycetes</taxon>
        <taxon>Sordariomycetidae</taxon>
        <taxon>Sordariales</taxon>
        <taxon>Chaetomiaceae</taxon>
        <taxon>Chaetomium</taxon>
    </lineage>
</organism>
<feature type="signal peptide" evidence="1">
    <location>
        <begin position="1"/>
        <end position="20"/>
    </location>
</feature>
<evidence type="ECO:0000313" key="2">
    <source>
        <dbReference type="EMBL" id="KAK3301863.1"/>
    </source>
</evidence>
<proteinExistence type="predicted"/>
<dbReference type="RefSeq" id="XP_062717643.1">
    <property type="nucleotide sequence ID" value="XM_062864109.1"/>
</dbReference>